<accession>A0A1Q9DGG5</accession>
<sequence>MAEERTSRPAHSWSEWLAVTVQLCGFQADGIGSNASVSQCTVYRRDEIPHCCLIYFNNIGEELCASGPTSTPDDAPFGFTWYGAVLSFQDFTKNVARSPYDVRLQTFGHGQVDIHGNDVETVSNDLAAVLRDDMEYAANVVEEAERREARPMITAGRGMIVTGTTGRGGTVGPDGRAGDGADPS</sequence>
<comment type="caution">
    <text evidence="1">The sequence shown here is derived from an EMBL/GenBank/DDBJ whole genome shotgun (WGS) entry which is preliminary data.</text>
</comment>
<dbReference type="Proteomes" id="UP000186817">
    <property type="component" value="Unassembled WGS sequence"/>
</dbReference>
<dbReference type="OrthoDB" id="429212at2759"/>
<evidence type="ECO:0000313" key="1">
    <source>
        <dbReference type="EMBL" id="OLP94277.1"/>
    </source>
</evidence>
<proteinExistence type="predicted"/>
<keyword evidence="2" id="KW-1185">Reference proteome</keyword>
<dbReference type="AlphaFoldDB" id="A0A1Q9DGG5"/>
<gene>
    <name evidence="1" type="ORF">AK812_SmicGene23710</name>
</gene>
<reference evidence="1 2" key="1">
    <citation type="submission" date="2016-02" db="EMBL/GenBank/DDBJ databases">
        <title>Genome analysis of coral dinoflagellate symbionts highlights evolutionary adaptations to a symbiotic lifestyle.</title>
        <authorList>
            <person name="Aranda M."/>
            <person name="Li Y."/>
            <person name="Liew Y.J."/>
            <person name="Baumgarten S."/>
            <person name="Simakov O."/>
            <person name="Wilson M."/>
            <person name="Piel J."/>
            <person name="Ashoor H."/>
            <person name="Bougouffa S."/>
            <person name="Bajic V.B."/>
            <person name="Ryu T."/>
            <person name="Ravasi T."/>
            <person name="Bayer T."/>
            <person name="Micklem G."/>
            <person name="Kim H."/>
            <person name="Bhak J."/>
            <person name="Lajeunesse T.C."/>
            <person name="Voolstra C.R."/>
        </authorList>
    </citation>
    <scope>NUCLEOTIDE SEQUENCE [LARGE SCALE GENOMIC DNA]</scope>
    <source>
        <strain evidence="1 2">CCMP2467</strain>
    </source>
</reference>
<name>A0A1Q9DGG5_SYMMI</name>
<evidence type="ECO:0000313" key="2">
    <source>
        <dbReference type="Proteomes" id="UP000186817"/>
    </source>
</evidence>
<protein>
    <submittedName>
        <fullName evidence="1">Uncharacterized protein</fullName>
    </submittedName>
</protein>
<dbReference type="EMBL" id="LSRX01000549">
    <property type="protein sequence ID" value="OLP94277.1"/>
    <property type="molecule type" value="Genomic_DNA"/>
</dbReference>
<organism evidence="1 2">
    <name type="scientific">Symbiodinium microadriaticum</name>
    <name type="common">Dinoflagellate</name>
    <name type="synonym">Zooxanthella microadriatica</name>
    <dbReference type="NCBI Taxonomy" id="2951"/>
    <lineage>
        <taxon>Eukaryota</taxon>
        <taxon>Sar</taxon>
        <taxon>Alveolata</taxon>
        <taxon>Dinophyceae</taxon>
        <taxon>Suessiales</taxon>
        <taxon>Symbiodiniaceae</taxon>
        <taxon>Symbiodinium</taxon>
    </lineage>
</organism>